<dbReference type="PANTHER" id="PTHR10030:SF37">
    <property type="entry name" value="ALPHA-L-FUCOSIDASE-RELATED"/>
    <property type="match status" value="1"/>
</dbReference>
<dbReference type="PANTHER" id="PTHR10030">
    <property type="entry name" value="ALPHA-L-FUCOSIDASE"/>
    <property type="match status" value="1"/>
</dbReference>
<keyword evidence="4" id="KW-0052">Apoplast</keyword>
<name>A0AAW2BGE8_9ROSI</name>
<evidence type="ECO:0000256" key="3">
    <source>
        <dbReference type="ARBA" id="ARBA00012662"/>
    </source>
</evidence>
<dbReference type="InterPro" id="IPR057739">
    <property type="entry name" value="Glyco_hydro_29_N"/>
</dbReference>
<comment type="subcellular location">
    <subcellularLocation>
        <location evidence="1">Secreted</location>
        <location evidence="1">Extracellular space</location>
        <location evidence="1">Apoplast</location>
    </subcellularLocation>
</comment>
<evidence type="ECO:0000256" key="8">
    <source>
        <dbReference type="ARBA" id="ARBA00023180"/>
    </source>
</evidence>
<dbReference type="GO" id="GO:0006004">
    <property type="term" value="P:fucose metabolic process"/>
    <property type="evidence" value="ECO:0007669"/>
    <property type="project" value="TreeGrafter"/>
</dbReference>
<dbReference type="GO" id="GO:0016139">
    <property type="term" value="P:glycoside catabolic process"/>
    <property type="evidence" value="ECO:0007669"/>
    <property type="project" value="TreeGrafter"/>
</dbReference>
<dbReference type="FunFam" id="3.20.20.80:FF:000052">
    <property type="entry name" value="Putative alpha-L-fucosidase 1"/>
    <property type="match status" value="1"/>
</dbReference>
<dbReference type="AlphaFoldDB" id="A0AAW2BGE8"/>
<evidence type="ECO:0000259" key="11">
    <source>
        <dbReference type="Pfam" id="PF01120"/>
    </source>
</evidence>
<dbReference type="Proteomes" id="UP001459277">
    <property type="component" value="Unassembled WGS sequence"/>
</dbReference>
<accession>A0AAW2BGE8</accession>
<evidence type="ECO:0000313" key="12">
    <source>
        <dbReference type="EMBL" id="KAK9983190.1"/>
    </source>
</evidence>
<protein>
    <recommendedName>
        <fullName evidence="3">alpha-L-fucosidase</fullName>
        <ecNumber evidence="3">3.2.1.51</ecNumber>
    </recommendedName>
    <alternativeName>
        <fullName evidence="10">Alpha-L-fucoside fucohydrolase</fullName>
    </alternativeName>
</protein>
<organism evidence="12 13">
    <name type="scientific">Lithocarpus litseifolius</name>
    <dbReference type="NCBI Taxonomy" id="425828"/>
    <lineage>
        <taxon>Eukaryota</taxon>
        <taxon>Viridiplantae</taxon>
        <taxon>Streptophyta</taxon>
        <taxon>Embryophyta</taxon>
        <taxon>Tracheophyta</taxon>
        <taxon>Spermatophyta</taxon>
        <taxon>Magnoliopsida</taxon>
        <taxon>eudicotyledons</taxon>
        <taxon>Gunneridae</taxon>
        <taxon>Pentapetalae</taxon>
        <taxon>rosids</taxon>
        <taxon>fabids</taxon>
        <taxon>Fagales</taxon>
        <taxon>Fagaceae</taxon>
        <taxon>Lithocarpus</taxon>
    </lineage>
</organism>
<dbReference type="GO" id="GO:0004560">
    <property type="term" value="F:alpha-L-fucosidase activity"/>
    <property type="evidence" value="ECO:0007669"/>
    <property type="project" value="UniProtKB-EC"/>
</dbReference>
<dbReference type="InterPro" id="IPR000933">
    <property type="entry name" value="Glyco_hydro_29"/>
</dbReference>
<reference evidence="12 13" key="1">
    <citation type="submission" date="2024-01" db="EMBL/GenBank/DDBJ databases">
        <title>A telomere-to-telomere, gap-free genome of sweet tea (Lithocarpus litseifolius).</title>
        <authorList>
            <person name="Zhou J."/>
        </authorList>
    </citation>
    <scope>NUCLEOTIDE SEQUENCE [LARGE SCALE GENOMIC DNA]</scope>
    <source>
        <strain evidence="12">Zhou-2022a</strain>
        <tissue evidence="12">Leaf</tissue>
    </source>
</reference>
<dbReference type="Pfam" id="PF01120">
    <property type="entry name" value="Alpha_L_fucos"/>
    <property type="match status" value="1"/>
</dbReference>
<keyword evidence="5" id="KW-0964">Secreted</keyword>
<comment type="similarity">
    <text evidence="2">Belongs to the glycosyl hydrolase 29 family.</text>
</comment>
<sequence>MFKLWCTLYTSTLFLLFNFAISSLAIVPTPPLPILPLPAFSQLKWQQREIIMFFHFGVNTFSDSEWGTGKENPAIFNPVGLDANQWVNTAVEAGVSLMILTAKHHDGFCLWPSKYTDHSVKSSPWKDGKGDVVQEFVNAAKARGVDAGIYLSPWDRHDKRYGNDLQYNEYYLAQLQELLNHYGSVREIWFDGAKGTNAPNISYYFSDWFYMVKELQSSINIFSDAGPDVRWVGNEKGFAGSTCWSTVNRTSLSIGNASIENLLNTGDPRGTDWVPPECDVSIRPGWFWHKSESPKKLSQLLEIYYNSVGRNCLLLLNVPPNTTGLISDTDVHRLKEFRSAIDTIFSTNLAEKGIVKASSQRGGKVGGFGPENVLDSDHIWTYWAPRDVDVKDPWIEIRGTSEGLRFNVVRIQEAIGLGQRIKRHEIYVDGKMVANGTTVGYKRLHRLEVGIVHGQVVRIRIRESKGLPLISSVGLHLDPFGTPQMGSDLIEN</sequence>
<keyword evidence="6" id="KW-0732">Signal</keyword>
<keyword evidence="7" id="KW-0378">Hydrolase</keyword>
<comment type="caution">
    <text evidence="12">The sequence shown here is derived from an EMBL/GenBank/DDBJ whole genome shotgun (WGS) entry which is preliminary data.</text>
</comment>
<dbReference type="EMBL" id="JAZDWU010000012">
    <property type="protein sequence ID" value="KAK9983190.1"/>
    <property type="molecule type" value="Genomic_DNA"/>
</dbReference>
<evidence type="ECO:0000256" key="5">
    <source>
        <dbReference type="ARBA" id="ARBA00022525"/>
    </source>
</evidence>
<evidence type="ECO:0000256" key="10">
    <source>
        <dbReference type="ARBA" id="ARBA00081661"/>
    </source>
</evidence>
<gene>
    <name evidence="12" type="ORF">SO802_032715</name>
</gene>
<evidence type="ECO:0000256" key="4">
    <source>
        <dbReference type="ARBA" id="ARBA00022523"/>
    </source>
</evidence>
<dbReference type="SMART" id="SM00812">
    <property type="entry name" value="Alpha_L_fucos"/>
    <property type="match status" value="1"/>
</dbReference>
<keyword evidence="9" id="KW-0326">Glycosidase</keyword>
<evidence type="ECO:0000313" key="13">
    <source>
        <dbReference type="Proteomes" id="UP001459277"/>
    </source>
</evidence>
<feature type="domain" description="Glycoside hydrolase family 29 N-terminal" evidence="11">
    <location>
        <begin position="73"/>
        <end position="336"/>
    </location>
</feature>
<proteinExistence type="inferred from homology"/>
<dbReference type="SUPFAM" id="SSF51445">
    <property type="entry name" value="(Trans)glycosidases"/>
    <property type="match status" value="1"/>
</dbReference>
<keyword evidence="13" id="KW-1185">Reference proteome</keyword>
<dbReference type="GO" id="GO:0048046">
    <property type="term" value="C:apoplast"/>
    <property type="evidence" value="ECO:0007669"/>
    <property type="project" value="UniProtKB-SubCell"/>
</dbReference>
<dbReference type="FunFam" id="2.60.120.260:FF:000093">
    <property type="entry name" value="Alpha-L-fucosidase 1"/>
    <property type="match status" value="1"/>
</dbReference>
<evidence type="ECO:0000256" key="6">
    <source>
        <dbReference type="ARBA" id="ARBA00022729"/>
    </source>
</evidence>
<keyword evidence="8" id="KW-0325">Glycoprotein</keyword>
<dbReference type="InterPro" id="IPR017853">
    <property type="entry name" value="GH"/>
</dbReference>
<dbReference type="EC" id="3.2.1.51" evidence="3"/>
<dbReference type="Gene3D" id="2.60.120.260">
    <property type="entry name" value="Galactose-binding domain-like"/>
    <property type="match status" value="1"/>
</dbReference>
<evidence type="ECO:0000256" key="9">
    <source>
        <dbReference type="ARBA" id="ARBA00023295"/>
    </source>
</evidence>
<dbReference type="Gene3D" id="3.20.20.80">
    <property type="entry name" value="Glycosidases"/>
    <property type="match status" value="1"/>
</dbReference>
<evidence type="ECO:0000256" key="7">
    <source>
        <dbReference type="ARBA" id="ARBA00022801"/>
    </source>
</evidence>
<evidence type="ECO:0000256" key="2">
    <source>
        <dbReference type="ARBA" id="ARBA00007951"/>
    </source>
</evidence>
<evidence type="ECO:0000256" key="1">
    <source>
        <dbReference type="ARBA" id="ARBA00004271"/>
    </source>
</evidence>
<dbReference type="GO" id="GO:0005764">
    <property type="term" value="C:lysosome"/>
    <property type="evidence" value="ECO:0007669"/>
    <property type="project" value="TreeGrafter"/>
</dbReference>